<feature type="transmembrane region" description="Helical" evidence="6">
    <location>
        <begin position="229"/>
        <end position="252"/>
    </location>
</feature>
<dbReference type="GO" id="GO:0003700">
    <property type="term" value="F:DNA-binding transcription factor activity"/>
    <property type="evidence" value="ECO:0007669"/>
    <property type="project" value="InterPro"/>
</dbReference>
<protein>
    <recommendedName>
        <fullName evidence="9">Transcription factor domain-containing protein</fullName>
    </recommendedName>
</protein>
<keyword evidence="3" id="KW-0238">DNA-binding</keyword>
<keyword evidence="6" id="KW-0472">Membrane</keyword>
<dbReference type="GO" id="GO:0046872">
    <property type="term" value="F:metal ion binding"/>
    <property type="evidence" value="ECO:0007669"/>
    <property type="project" value="UniProtKB-KW"/>
</dbReference>
<keyword evidence="4" id="KW-0539">Nucleus</keyword>
<evidence type="ECO:0000256" key="2">
    <source>
        <dbReference type="ARBA" id="ARBA00022723"/>
    </source>
</evidence>
<proteinExistence type="predicted"/>
<evidence type="ECO:0000256" key="3">
    <source>
        <dbReference type="ARBA" id="ARBA00023125"/>
    </source>
</evidence>
<dbReference type="PANTHER" id="PTHR46910">
    <property type="entry name" value="TRANSCRIPTION FACTOR PDR1"/>
    <property type="match status" value="1"/>
</dbReference>
<keyword evidence="8" id="KW-1185">Reference proteome</keyword>
<name>A0AAD5UEZ1_9FUNG</name>
<evidence type="ECO:0000313" key="8">
    <source>
        <dbReference type="Proteomes" id="UP001210925"/>
    </source>
</evidence>
<dbReference type="EMBL" id="JADGKB010000053">
    <property type="protein sequence ID" value="KAJ3256265.1"/>
    <property type="molecule type" value="Genomic_DNA"/>
</dbReference>
<feature type="compositionally biased region" description="Basic and acidic residues" evidence="5">
    <location>
        <begin position="380"/>
        <end position="397"/>
    </location>
</feature>
<dbReference type="Proteomes" id="UP001210925">
    <property type="component" value="Unassembled WGS sequence"/>
</dbReference>
<dbReference type="CDD" id="cd12148">
    <property type="entry name" value="fungal_TF_MHR"/>
    <property type="match status" value="2"/>
</dbReference>
<evidence type="ECO:0008006" key="9">
    <source>
        <dbReference type="Google" id="ProtNLM"/>
    </source>
</evidence>
<comment type="subcellular location">
    <subcellularLocation>
        <location evidence="1">Nucleus</location>
    </subcellularLocation>
</comment>
<reference evidence="7" key="1">
    <citation type="submission" date="2020-05" db="EMBL/GenBank/DDBJ databases">
        <title>Phylogenomic resolution of chytrid fungi.</title>
        <authorList>
            <person name="Stajich J.E."/>
            <person name="Amses K."/>
            <person name="Simmons R."/>
            <person name="Seto K."/>
            <person name="Myers J."/>
            <person name="Bonds A."/>
            <person name="Quandt C.A."/>
            <person name="Barry K."/>
            <person name="Liu P."/>
            <person name="Grigoriev I."/>
            <person name="Longcore J.E."/>
            <person name="James T.Y."/>
        </authorList>
    </citation>
    <scope>NUCLEOTIDE SEQUENCE</scope>
    <source>
        <strain evidence="7">PLAUS21</strain>
    </source>
</reference>
<gene>
    <name evidence="7" type="ORF">HK103_005628</name>
</gene>
<keyword evidence="6" id="KW-0812">Transmembrane</keyword>
<accession>A0AAD5UEZ1</accession>
<dbReference type="PANTHER" id="PTHR46910:SF3">
    <property type="entry name" value="HALOTOLERANCE PROTEIN 9-RELATED"/>
    <property type="match status" value="1"/>
</dbReference>
<evidence type="ECO:0000256" key="1">
    <source>
        <dbReference type="ARBA" id="ARBA00004123"/>
    </source>
</evidence>
<sequence length="750" mass="86852">MYALTLVMPKQTAHSRAQADRHYHYCRTIFEEGAIDNPNPFTVAAMYLISMYSLNVTFSYNNVVVTLGIAVRLAQQLNFETARQIQWELPDGEILGTDEGTGKHFRGMIWLCLNESDLIVSFLRNIPFMFSINAQFPISEMESTTGKIYNPFAASGMYGHFLALFQHARKIVGFMRKDIDFNNSDWKSEQSRLYTEITKWHDDLPKWMTELPEDYGFDELSKSPPSWRVAYMLCFYHMFVIILYKSSLLIIIEHFQEPQTHEIFTRCLESSFMIAKIFEKFLKTNAEFYGCNTIICYIPFVAGAIFCIDTIVLGKSPKLIEKIDSCIDVMDAMAVRFPALSVRTELLRQWKADPEVALNTFGTKRRNAGMPCECSANKKLQKESQSEKDDSSEHSSDGQEFTYKSFPVIELGGGRTCDWVEAFFEHVHPSMPFISKQWFLDNLKTQPLSLLHAMYANTVAKLTGSNLGDGHIAHCLSMDPDFYDDSTPLDVIIKLLVANYSLQFQNTRSQGDLRMVGAIRSFQNLMGGYSAADFNCFEDVLSLDVPSREVCQMIYYVLYEYDFLTTMKTRMPSLFADSKMIDLTLYSESYDKYYNSDIWIHHIKLMQIAKKVDIYSRALEITEGERDCLLEELERWYQEISESADIQSTNLQIAYYGLQILLYRPFYIKEYNSQNNIVEKTLESATKIKTLKVQQENELTSYFIFISAVVEYISNNTNPQINLKRWFSNKEEAIEGFKDNLYQIYTRYIK</sequence>
<evidence type="ECO:0000256" key="6">
    <source>
        <dbReference type="SAM" id="Phobius"/>
    </source>
</evidence>
<dbReference type="GO" id="GO:0003677">
    <property type="term" value="F:DNA binding"/>
    <property type="evidence" value="ECO:0007669"/>
    <property type="project" value="UniProtKB-KW"/>
</dbReference>
<keyword evidence="2" id="KW-0479">Metal-binding</keyword>
<keyword evidence="6" id="KW-1133">Transmembrane helix</keyword>
<organism evidence="7 8">
    <name type="scientific">Boothiomyces macroporosus</name>
    <dbReference type="NCBI Taxonomy" id="261099"/>
    <lineage>
        <taxon>Eukaryota</taxon>
        <taxon>Fungi</taxon>
        <taxon>Fungi incertae sedis</taxon>
        <taxon>Chytridiomycota</taxon>
        <taxon>Chytridiomycota incertae sedis</taxon>
        <taxon>Chytridiomycetes</taxon>
        <taxon>Rhizophydiales</taxon>
        <taxon>Terramycetaceae</taxon>
        <taxon>Boothiomyces</taxon>
    </lineage>
</organism>
<evidence type="ECO:0000256" key="5">
    <source>
        <dbReference type="SAM" id="MobiDB-lite"/>
    </source>
</evidence>
<evidence type="ECO:0000256" key="4">
    <source>
        <dbReference type="ARBA" id="ARBA00023242"/>
    </source>
</evidence>
<evidence type="ECO:0000313" key="7">
    <source>
        <dbReference type="EMBL" id="KAJ3256265.1"/>
    </source>
</evidence>
<dbReference type="AlphaFoldDB" id="A0AAD5UEZ1"/>
<dbReference type="GO" id="GO:0005634">
    <property type="term" value="C:nucleus"/>
    <property type="evidence" value="ECO:0007669"/>
    <property type="project" value="UniProtKB-SubCell"/>
</dbReference>
<comment type="caution">
    <text evidence="7">The sequence shown here is derived from an EMBL/GenBank/DDBJ whole genome shotgun (WGS) entry which is preliminary data.</text>
</comment>
<dbReference type="InterPro" id="IPR050987">
    <property type="entry name" value="AtrR-like"/>
</dbReference>
<feature type="region of interest" description="Disordered" evidence="5">
    <location>
        <begin position="379"/>
        <end position="399"/>
    </location>
</feature>